<protein>
    <recommendedName>
        <fullName evidence="4">ABC transporter permease</fullName>
    </recommendedName>
</protein>
<dbReference type="Pfam" id="PF12679">
    <property type="entry name" value="ABC2_membrane_2"/>
    <property type="match status" value="1"/>
</dbReference>
<evidence type="ECO:0000313" key="3">
    <source>
        <dbReference type="Proteomes" id="UP000293036"/>
    </source>
</evidence>
<feature type="transmembrane region" description="Helical" evidence="1">
    <location>
        <begin position="37"/>
        <end position="59"/>
    </location>
</feature>
<dbReference type="Proteomes" id="UP000293036">
    <property type="component" value="Unassembled WGS sequence"/>
</dbReference>
<keyword evidence="1" id="KW-0472">Membrane</keyword>
<evidence type="ECO:0000256" key="1">
    <source>
        <dbReference type="SAM" id="Phobius"/>
    </source>
</evidence>
<dbReference type="RefSeq" id="WP_131279142.1">
    <property type="nucleotide sequence ID" value="NZ_JBHSLR010000009.1"/>
</dbReference>
<dbReference type="AlphaFoldDB" id="A0A4Q9V3K1"/>
<feature type="transmembrane region" description="Helical" evidence="1">
    <location>
        <begin position="179"/>
        <end position="197"/>
    </location>
</feature>
<evidence type="ECO:0008006" key="4">
    <source>
        <dbReference type="Google" id="ProtNLM"/>
    </source>
</evidence>
<reference evidence="2 3" key="1">
    <citation type="submission" date="2019-02" db="EMBL/GenBank/DDBJ databases">
        <title>Arcanobacterium bovis sp. nov., isolated from the milk of a cow with mastitis.</title>
        <authorList>
            <person name="Sammra O."/>
            <person name="Foster G."/>
            <person name="Hassan A."/>
            <person name="Alssahen M."/>
            <person name="Laemmler C."/>
            <person name="Borowiak M."/>
            <person name="Malorny B."/>
            <person name="Abdulmawjood A."/>
        </authorList>
    </citation>
    <scope>NUCLEOTIDE SEQUENCE [LARGE SCALE GENOMIC DNA]</scope>
    <source>
        <strain evidence="2 3">C605018/01/1</strain>
    </source>
</reference>
<feature type="transmembrane region" description="Helical" evidence="1">
    <location>
        <begin position="151"/>
        <end position="172"/>
    </location>
</feature>
<keyword evidence="1" id="KW-0812">Transmembrane</keyword>
<accession>A0A4Q9V3K1</accession>
<dbReference type="EMBL" id="SJDT01000001">
    <property type="protein sequence ID" value="TBW23702.1"/>
    <property type="molecule type" value="Genomic_DNA"/>
</dbReference>
<evidence type="ECO:0000313" key="2">
    <source>
        <dbReference type="EMBL" id="TBW23702.1"/>
    </source>
</evidence>
<proteinExistence type="predicted"/>
<sequence length="262" mass="28121">MTSTAQITRTTATQPVSLMRSVNSEFYKLWSAKLTKITSLLLLILGCAPVIAIVRLAKIPLDSKVIFGTWGLSSIFFLVIAVAAVSAEYSHNTMRTTVLSDPRRPRAFFAKFLANVVYSFLLAVVLVGLLIACTFLSKTPISYSAQDFGPISAFVGLFVGVAIMGLGFGYLLRSTAGGITAGVILLQFLGLLVLIPVDFFQKTLVYYLPANLAQYATNGSIAVPGVTEASVPYNQAGALGIFVLYSLVILVLGMVRFLKSDV</sequence>
<comment type="caution">
    <text evidence="2">The sequence shown here is derived from an EMBL/GenBank/DDBJ whole genome shotgun (WGS) entry which is preliminary data.</text>
</comment>
<keyword evidence="1" id="KW-1133">Transmembrane helix</keyword>
<feature type="transmembrane region" description="Helical" evidence="1">
    <location>
        <begin position="65"/>
        <end position="87"/>
    </location>
</feature>
<organism evidence="2 3">
    <name type="scientific">Arcanobacterium bovis</name>
    <dbReference type="NCBI Taxonomy" id="2529275"/>
    <lineage>
        <taxon>Bacteria</taxon>
        <taxon>Bacillati</taxon>
        <taxon>Actinomycetota</taxon>
        <taxon>Actinomycetes</taxon>
        <taxon>Actinomycetales</taxon>
        <taxon>Actinomycetaceae</taxon>
        <taxon>Arcanobacterium</taxon>
    </lineage>
</organism>
<feature type="transmembrane region" description="Helical" evidence="1">
    <location>
        <begin position="236"/>
        <end position="258"/>
    </location>
</feature>
<dbReference type="GO" id="GO:0005886">
    <property type="term" value="C:plasma membrane"/>
    <property type="evidence" value="ECO:0007669"/>
    <property type="project" value="UniProtKB-SubCell"/>
</dbReference>
<keyword evidence="3" id="KW-1185">Reference proteome</keyword>
<dbReference type="OrthoDB" id="3268961at2"/>
<name>A0A4Q9V3K1_9ACTO</name>
<gene>
    <name evidence="2" type="ORF">EZJ44_00745</name>
</gene>
<dbReference type="GO" id="GO:0140359">
    <property type="term" value="F:ABC-type transporter activity"/>
    <property type="evidence" value="ECO:0007669"/>
    <property type="project" value="InterPro"/>
</dbReference>
<feature type="transmembrane region" description="Helical" evidence="1">
    <location>
        <begin position="108"/>
        <end position="131"/>
    </location>
</feature>